<evidence type="ECO:0000256" key="10">
    <source>
        <dbReference type="ARBA" id="ARBA00030775"/>
    </source>
</evidence>
<dbReference type="InterPro" id="IPR045584">
    <property type="entry name" value="Pilin-like"/>
</dbReference>
<keyword evidence="4" id="KW-0488">Methylation</keyword>
<evidence type="ECO:0000259" key="12">
    <source>
        <dbReference type="Pfam" id="PF12019"/>
    </source>
</evidence>
<dbReference type="EMBL" id="JAOANI010000028">
    <property type="protein sequence ID" value="MCT7360559.1"/>
    <property type="molecule type" value="Genomic_DNA"/>
</dbReference>
<dbReference type="GO" id="GO:0015628">
    <property type="term" value="P:protein secretion by the type II secretion system"/>
    <property type="evidence" value="ECO:0007669"/>
    <property type="project" value="InterPro"/>
</dbReference>
<evidence type="ECO:0000256" key="9">
    <source>
        <dbReference type="ARBA" id="ARBA00025772"/>
    </source>
</evidence>
<evidence type="ECO:0000256" key="6">
    <source>
        <dbReference type="ARBA" id="ARBA00022692"/>
    </source>
</evidence>
<keyword evidence="5" id="KW-0997">Cell inner membrane</keyword>
<dbReference type="Pfam" id="PF07963">
    <property type="entry name" value="N_methyl"/>
    <property type="match status" value="1"/>
</dbReference>
<evidence type="ECO:0000313" key="13">
    <source>
        <dbReference type="EMBL" id="MCT7360559.1"/>
    </source>
</evidence>
<protein>
    <recommendedName>
        <fullName evidence="2">Type II secretion system protein H</fullName>
    </recommendedName>
    <alternativeName>
        <fullName evidence="10">General secretion pathway protein H</fullName>
    </alternativeName>
</protein>
<dbReference type="SUPFAM" id="SSF54523">
    <property type="entry name" value="Pili subunits"/>
    <property type="match status" value="1"/>
</dbReference>
<dbReference type="GO" id="GO:0005886">
    <property type="term" value="C:plasma membrane"/>
    <property type="evidence" value="ECO:0007669"/>
    <property type="project" value="UniProtKB-SubCell"/>
</dbReference>
<dbReference type="InterPro" id="IPR022346">
    <property type="entry name" value="T2SS_GspH"/>
</dbReference>
<feature type="transmembrane region" description="Helical" evidence="11">
    <location>
        <begin position="12"/>
        <end position="35"/>
    </location>
</feature>
<evidence type="ECO:0000256" key="1">
    <source>
        <dbReference type="ARBA" id="ARBA00004377"/>
    </source>
</evidence>
<evidence type="ECO:0000256" key="11">
    <source>
        <dbReference type="SAM" id="Phobius"/>
    </source>
</evidence>
<reference evidence="13" key="1">
    <citation type="journal article" date="2022" name="Front. Microbiol.">
        <title>Genome-based taxonomic rearrangement of Oceanobacter-related bacteria including the description of Thalassolituus hydrocarbonoclasticus sp. nov. and Thalassolituus pacificus sp. nov. and emended description of the genus Thalassolituus.</title>
        <authorList>
            <person name="Dong C."/>
            <person name="Wei L."/>
            <person name="Wang J."/>
            <person name="Lai Q."/>
            <person name="Huang Z."/>
            <person name="Shao Z."/>
        </authorList>
    </citation>
    <scope>NUCLEOTIDE SEQUENCE</scope>
    <source>
        <strain evidence="13">59MF3M-4</strain>
    </source>
</reference>
<accession>A0A9X3ASY6</accession>
<proteinExistence type="inferred from homology"/>
<dbReference type="NCBIfam" id="TIGR02532">
    <property type="entry name" value="IV_pilin_GFxxxE"/>
    <property type="match status" value="1"/>
</dbReference>
<comment type="similarity">
    <text evidence="9">Belongs to the GSP H family.</text>
</comment>
<gene>
    <name evidence="13" type="ORF">NYR02_16175</name>
</gene>
<keyword evidence="8 11" id="KW-0472">Membrane</keyword>
<dbReference type="RefSeq" id="WP_260977390.1">
    <property type="nucleotide sequence ID" value="NZ_JAOANI010000028.1"/>
</dbReference>
<keyword evidence="14" id="KW-1185">Reference proteome</keyword>
<sequence>MKRTNGVTLVELMVVLAIAAILLTTAVPSMQSFILNRQSDRLTQELQLDLSYARNHAITKATTVTVAPLNGNWSTGWTIQQGATILRQRGEVGRPIADNGVITSTFTQALPLRFDAQGRAVNAGINNIGTINIDVPGCVGRKERTISINFIGQVVIQEANCS</sequence>
<reference evidence="13" key="2">
    <citation type="submission" date="2022-08" db="EMBL/GenBank/DDBJ databases">
        <authorList>
            <person name="Dong C."/>
        </authorList>
    </citation>
    <scope>NUCLEOTIDE SEQUENCE</scope>
    <source>
        <strain evidence="13">59MF3M-4</strain>
    </source>
</reference>
<evidence type="ECO:0000256" key="3">
    <source>
        <dbReference type="ARBA" id="ARBA00022475"/>
    </source>
</evidence>
<comment type="caution">
    <text evidence="13">The sequence shown here is derived from an EMBL/GenBank/DDBJ whole genome shotgun (WGS) entry which is preliminary data.</text>
</comment>
<keyword evidence="6 11" id="KW-0812">Transmembrane</keyword>
<keyword evidence="3" id="KW-1003">Cell membrane</keyword>
<evidence type="ECO:0000256" key="7">
    <source>
        <dbReference type="ARBA" id="ARBA00022989"/>
    </source>
</evidence>
<dbReference type="GO" id="GO:0015627">
    <property type="term" value="C:type II protein secretion system complex"/>
    <property type="evidence" value="ECO:0007669"/>
    <property type="project" value="InterPro"/>
</dbReference>
<dbReference type="Proteomes" id="UP001147830">
    <property type="component" value="Unassembled WGS sequence"/>
</dbReference>
<evidence type="ECO:0000256" key="5">
    <source>
        <dbReference type="ARBA" id="ARBA00022519"/>
    </source>
</evidence>
<keyword evidence="7 11" id="KW-1133">Transmembrane helix</keyword>
<name>A0A9X3ASY6_9GAMM</name>
<evidence type="ECO:0000256" key="2">
    <source>
        <dbReference type="ARBA" id="ARBA00021549"/>
    </source>
</evidence>
<evidence type="ECO:0000313" key="14">
    <source>
        <dbReference type="Proteomes" id="UP001147830"/>
    </source>
</evidence>
<dbReference type="AlphaFoldDB" id="A0A9X3ASY6"/>
<comment type="subcellular location">
    <subcellularLocation>
        <location evidence="1">Cell inner membrane</location>
        <topology evidence="1">Single-pass membrane protein</topology>
    </subcellularLocation>
</comment>
<feature type="domain" description="General secretion pathway GspH" evidence="12">
    <location>
        <begin position="43"/>
        <end position="151"/>
    </location>
</feature>
<dbReference type="Pfam" id="PF12019">
    <property type="entry name" value="GspH"/>
    <property type="match status" value="1"/>
</dbReference>
<dbReference type="InterPro" id="IPR012902">
    <property type="entry name" value="N_methyl_site"/>
</dbReference>
<dbReference type="Gene3D" id="3.55.40.10">
    <property type="entry name" value="minor pseudopilin epsh domain"/>
    <property type="match status" value="1"/>
</dbReference>
<evidence type="ECO:0000256" key="4">
    <source>
        <dbReference type="ARBA" id="ARBA00022481"/>
    </source>
</evidence>
<organism evidence="13 14">
    <name type="scientific">Thalassolituus pacificus</name>
    <dbReference type="NCBI Taxonomy" id="2975440"/>
    <lineage>
        <taxon>Bacteria</taxon>
        <taxon>Pseudomonadati</taxon>
        <taxon>Pseudomonadota</taxon>
        <taxon>Gammaproteobacteria</taxon>
        <taxon>Oceanospirillales</taxon>
        <taxon>Oceanospirillaceae</taxon>
        <taxon>Thalassolituus</taxon>
    </lineage>
</organism>
<evidence type="ECO:0000256" key="8">
    <source>
        <dbReference type="ARBA" id="ARBA00023136"/>
    </source>
</evidence>